<dbReference type="Pfam" id="PF12796">
    <property type="entry name" value="Ank_2"/>
    <property type="match status" value="1"/>
</dbReference>
<evidence type="ECO:0000256" key="1">
    <source>
        <dbReference type="PROSITE-ProRule" id="PRU00023"/>
    </source>
</evidence>
<name>A0A8J5FU25_ZINOF</name>
<evidence type="ECO:0008006" key="5">
    <source>
        <dbReference type="Google" id="ProtNLM"/>
    </source>
</evidence>
<evidence type="ECO:0000313" key="3">
    <source>
        <dbReference type="EMBL" id="KAG6492930.1"/>
    </source>
</evidence>
<feature type="compositionally biased region" description="Basic and acidic residues" evidence="2">
    <location>
        <begin position="71"/>
        <end position="87"/>
    </location>
</feature>
<dbReference type="PROSITE" id="PS50297">
    <property type="entry name" value="ANK_REP_REGION"/>
    <property type="match status" value="2"/>
</dbReference>
<gene>
    <name evidence="3" type="ORF">ZIOFF_047901</name>
</gene>
<organism evidence="3 4">
    <name type="scientific">Zingiber officinale</name>
    <name type="common">Ginger</name>
    <name type="synonym">Amomum zingiber</name>
    <dbReference type="NCBI Taxonomy" id="94328"/>
    <lineage>
        <taxon>Eukaryota</taxon>
        <taxon>Viridiplantae</taxon>
        <taxon>Streptophyta</taxon>
        <taxon>Embryophyta</taxon>
        <taxon>Tracheophyta</taxon>
        <taxon>Spermatophyta</taxon>
        <taxon>Magnoliopsida</taxon>
        <taxon>Liliopsida</taxon>
        <taxon>Zingiberales</taxon>
        <taxon>Zingiberaceae</taxon>
        <taxon>Zingiber</taxon>
    </lineage>
</organism>
<evidence type="ECO:0000256" key="2">
    <source>
        <dbReference type="SAM" id="MobiDB-lite"/>
    </source>
</evidence>
<dbReference type="SMART" id="SM00248">
    <property type="entry name" value="ANK"/>
    <property type="match status" value="3"/>
</dbReference>
<feature type="region of interest" description="Disordered" evidence="2">
    <location>
        <begin position="67"/>
        <end position="89"/>
    </location>
</feature>
<dbReference type="Proteomes" id="UP000734854">
    <property type="component" value="Unassembled WGS sequence"/>
</dbReference>
<feature type="region of interest" description="Disordered" evidence="2">
    <location>
        <begin position="208"/>
        <end position="231"/>
    </location>
</feature>
<feature type="repeat" description="ANK" evidence="1">
    <location>
        <begin position="402"/>
        <end position="434"/>
    </location>
</feature>
<keyword evidence="1" id="KW-0040">ANK repeat</keyword>
<protein>
    <recommendedName>
        <fullName evidence="5">Ankyrin repeat domain-containing protein, chloroplastic</fullName>
    </recommendedName>
</protein>
<sequence>MLQPSSLLSHPGFLPIAVAPPTFSSRSSCFSFPLPSLFSAIKPFPLAAASNSSSSSSSSSFPTFFPYTYQNHREQQEEPEIPSHQEEDSAIGDCLVFEDGAFEDGDPYDPPSPAPRPEMKIRRRKSAAASEVEPESLVPEKWKEAVEEINLTKKEKRRISHELRFASRMDRRKKSPVPDREEYRAQREMMLARLKPVVLDDPPKFLTDKEAEAAEPPKLEAPPGTRATPRNPWLALKGETLEDITDLFNSGKYVPPNENDDKKPKGEFSRCIAVYPPPYAGTLSLNSSHSFSYPSLPCSMSHFDLVVVLSRQKLFTTDEKILLNKRIPNLGEATSGKWLPLHSLAASGEFFLLDKLLKHNVDINGVDKDGATLLHYAVLTASSETIKILQLYNVDINLADDDGWTPLHLAVQTQRTDIVRLLLIKGADRTLKNRLPVHSPPRWIDAARSLPLFWSRHKNLRANKITEAAACIEMISLSSLTLEKAENAL</sequence>
<dbReference type="Gene3D" id="1.25.40.20">
    <property type="entry name" value="Ankyrin repeat-containing domain"/>
    <property type="match status" value="1"/>
</dbReference>
<dbReference type="PANTHER" id="PTHR46899:SF3">
    <property type="entry name" value="PROTEIN PHOSPHATASE 1 REGULATORY SUBUNIT 27"/>
    <property type="match status" value="1"/>
</dbReference>
<dbReference type="PROSITE" id="PS50088">
    <property type="entry name" value="ANK_REPEAT"/>
    <property type="match status" value="2"/>
</dbReference>
<dbReference type="InterPro" id="IPR036770">
    <property type="entry name" value="Ankyrin_rpt-contain_sf"/>
</dbReference>
<dbReference type="InterPro" id="IPR002110">
    <property type="entry name" value="Ankyrin_rpt"/>
</dbReference>
<dbReference type="SUPFAM" id="SSF48403">
    <property type="entry name" value="Ankyrin repeat"/>
    <property type="match status" value="1"/>
</dbReference>
<reference evidence="3 4" key="1">
    <citation type="submission" date="2020-08" db="EMBL/GenBank/DDBJ databases">
        <title>Plant Genome Project.</title>
        <authorList>
            <person name="Zhang R.-G."/>
        </authorList>
    </citation>
    <scope>NUCLEOTIDE SEQUENCE [LARGE SCALE GENOMIC DNA]</scope>
    <source>
        <tissue evidence="3">Rhizome</tissue>
    </source>
</reference>
<keyword evidence="4" id="KW-1185">Reference proteome</keyword>
<dbReference type="AlphaFoldDB" id="A0A8J5FU25"/>
<comment type="caution">
    <text evidence="3">The sequence shown here is derived from an EMBL/GenBank/DDBJ whole genome shotgun (WGS) entry which is preliminary data.</text>
</comment>
<evidence type="ECO:0000313" key="4">
    <source>
        <dbReference type="Proteomes" id="UP000734854"/>
    </source>
</evidence>
<proteinExistence type="predicted"/>
<feature type="region of interest" description="Disordered" evidence="2">
    <location>
        <begin position="102"/>
        <end position="138"/>
    </location>
</feature>
<feature type="repeat" description="ANK" evidence="1">
    <location>
        <begin position="369"/>
        <end position="401"/>
    </location>
</feature>
<dbReference type="PANTHER" id="PTHR46899">
    <property type="entry name" value="PROTEIN PHOSPHATASE 1 REGULATORY SUBUNIT 27"/>
    <property type="match status" value="1"/>
</dbReference>
<feature type="compositionally biased region" description="Basic and acidic residues" evidence="2">
    <location>
        <begin position="208"/>
        <end position="218"/>
    </location>
</feature>
<dbReference type="EMBL" id="JACMSC010000013">
    <property type="protein sequence ID" value="KAG6492930.1"/>
    <property type="molecule type" value="Genomic_DNA"/>
</dbReference>
<dbReference type="InterPro" id="IPR053080">
    <property type="entry name" value="PP1_regulatory_subunit_27"/>
</dbReference>
<accession>A0A8J5FU25</accession>